<feature type="region of interest" description="Disordered" evidence="3">
    <location>
        <begin position="700"/>
        <end position="737"/>
    </location>
</feature>
<dbReference type="InterPro" id="IPR036427">
    <property type="entry name" value="Bromodomain-like_sf"/>
</dbReference>
<evidence type="ECO:0000256" key="2">
    <source>
        <dbReference type="PROSITE-ProRule" id="PRU00035"/>
    </source>
</evidence>
<feature type="domain" description="Bromo" evidence="4">
    <location>
        <begin position="103"/>
        <end position="175"/>
    </location>
</feature>
<feature type="compositionally biased region" description="Basic and acidic residues" evidence="3">
    <location>
        <begin position="806"/>
        <end position="817"/>
    </location>
</feature>
<gene>
    <name evidence="6" type="primary">LOC115627159</name>
</gene>
<dbReference type="SMART" id="SM00297">
    <property type="entry name" value="BROMO"/>
    <property type="match status" value="1"/>
</dbReference>
<feature type="compositionally biased region" description="Low complexity" evidence="3">
    <location>
        <begin position="555"/>
        <end position="582"/>
    </location>
</feature>
<dbReference type="Pfam" id="PF00439">
    <property type="entry name" value="Bromodomain"/>
    <property type="match status" value="1"/>
</dbReference>
<dbReference type="GO" id="GO:0005634">
    <property type="term" value="C:nucleus"/>
    <property type="evidence" value="ECO:0007669"/>
    <property type="project" value="TreeGrafter"/>
</dbReference>
<dbReference type="AlphaFoldDB" id="A0A6J2TRH1"/>
<feature type="compositionally biased region" description="Polar residues" evidence="3">
    <location>
        <begin position="700"/>
        <end position="719"/>
    </location>
</feature>
<dbReference type="SUPFAM" id="SSF47370">
    <property type="entry name" value="Bromodomain"/>
    <property type="match status" value="1"/>
</dbReference>
<dbReference type="InterPro" id="IPR050935">
    <property type="entry name" value="Bromo_chromatin_reader"/>
</dbReference>
<feature type="compositionally biased region" description="Low complexity" evidence="3">
    <location>
        <begin position="591"/>
        <end position="607"/>
    </location>
</feature>
<dbReference type="PANTHER" id="PTHR22880">
    <property type="entry name" value="FALZ-RELATED BROMODOMAIN-CONTAINING PROTEINS"/>
    <property type="match status" value="1"/>
</dbReference>
<organism evidence="5 6">
    <name type="scientific">Drosophila lebanonensis</name>
    <name type="common">Fruit fly</name>
    <name type="synonym">Scaptodrosophila lebanonensis</name>
    <dbReference type="NCBI Taxonomy" id="7225"/>
    <lineage>
        <taxon>Eukaryota</taxon>
        <taxon>Metazoa</taxon>
        <taxon>Ecdysozoa</taxon>
        <taxon>Arthropoda</taxon>
        <taxon>Hexapoda</taxon>
        <taxon>Insecta</taxon>
        <taxon>Pterygota</taxon>
        <taxon>Neoptera</taxon>
        <taxon>Endopterygota</taxon>
        <taxon>Diptera</taxon>
        <taxon>Brachycera</taxon>
        <taxon>Muscomorpha</taxon>
        <taxon>Ephydroidea</taxon>
        <taxon>Drosophilidae</taxon>
        <taxon>Scaptodrosophila</taxon>
    </lineage>
</organism>
<dbReference type="InterPro" id="IPR001487">
    <property type="entry name" value="Bromodomain"/>
</dbReference>
<evidence type="ECO:0000256" key="3">
    <source>
        <dbReference type="SAM" id="MobiDB-lite"/>
    </source>
</evidence>
<keyword evidence="1 2" id="KW-0103">Bromodomain</keyword>
<evidence type="ECO:0000256" key="1">
    <source>
        <dbReference type="ARBA" id="ARBA00023117"/>
    </source>
</evidence>
<dbReference type="OrthoDB" id="6017at2759"/>
<evidence type="ECO:0000313" key="5">
    <source>
        <dbReference type="Proteomes" id="UP000504634"/>
    </source>
</evidence>
<feature type="compositionally biased region" description="Polar residues" evidence="3">
    <location>
        <begin position="616"/>
        <end position="635"/>
    </location>
</feature>
<dbReference type="PANTHER" id="PTHR22880:SF225">
    <property type="entry name" value="BROMODOMAIN-CONTAINING PROTEIN BET-1-RELATED"/>
    <property type="match status" value="1"/>
</dbReference>
<feature type="compositionally biased region" description="Polar residues" evidence="3">
    <location>
        <begin position="658"/>
        <end position="677"/>
    </location>
</feature>
<dbReference type="GeneID" id="115627159"/>
<feature type="region of interest" description="Disordered" evidence="3">
    <location>
        <begin position="798"/>
        <end position="830"/>
    </location>
</feature>
<feature type="compositionally biased region" description="Low complexity" evidence="3">
    <location>
        <begin position="636"/>
        <end position="652"/>
    </location>
</feature>
<proteinExistence type="predicted"/>
<feature type="compositionally biased region" description="Polar residues" evidence="3">
    <location>
        <begin position="535"/>
        <end position="554"/>
    </location>
</feature>
<dbReference type="PRINTS" id="PR00503">
    <property type="entry name" value="BROMODOMAIN"/>
</dbReference>
<dbReference type="PROSITE" id="PS50014">
    <property type="entry name" value="BROMODOMAIN_2"/>
    <property type="match status" value="1"/>
</dbReference>
<dbReference type="GO" id="GO:0006338">
    <property type="term" value="P:chromatin remodeling"/>
    <property type="evidence" value="ECO:0007669"/>
    <property type="project" value="TreeGrafter"/>
</dbReference>
<feature type="region of interest" description="Disordered" evidence="3">
    <location>
        <begin position="525"/>
        <end position="677"/>
    </location>
</feature>
<reference evidence="6" key="1">
    <citation type="submission" date="2025-08" db="UniProtKB">
        <authorList>
            <consortium name="RefSeq"/>
        </authorList>
    </citation>
    <scope>IDENTIFICATION</scope>
    <source>
        <strain evidence="6">11010-0011.00</strain>
        <tissue evidence="6">Whole body</tissue>
    </source>
</reference>
<evidence type="ECO:0000313" key="6">
    <source>
        <dbReference type="RefSeq" id="XP_030378644.1"/>
    </source>
</evidence>
<sequence length="830" mass="92999">MKVQQRLGKKGNDGGWVGVGVGVGFWLEGKVKKSLKVNTSRTMDAQMDATNATATSISTGQSLSVKLKIPHRVQPEFLPRPGLPGQYTNKLHYFKKHLLDEVVKKKFALDFMEPVDTVALQVPTYYTVIERPMDIGTIIKRVHNNYYRYVEEAISDFRLVLRNCFTFNCAGDVVYRKGQMLEKFFTKIIRGIPPGPEIPCHKDPRAMARPRGILKVTSAMIDMERECREQLNQLQHNSSLADTHARNFFNSKWESLHKKLDKHYFKSEEDFKSHVDAIFKKYYEGAKMIYENTYGRTSAQALGLVGAESSSAVIMLDAADVRTLCRTAELLENGLRYFVEVSKQKWETCTVKGLVDDFSDTINALRDRYEIQRFFGNQDSGVPCIAAHTMLREGELDFFSVPSDCEADFEEERHTFVGTDERRSVQKLFAMLPVQSMAEIVHIILQIEGFSMESNKHMNFDVQSFKQETLHLMKKSITRAVRATTKLNLRDMQPAEKDGLKRSLEQQLQDITKILNSGRAKKTIKAAARAKAQTDDGTPQMQRTATNYTRTLTDSSGSSESSDSSKTSESSASSSSSDSSESSSEEEEKSSVSSPAGSSQSNNAPSQDCVDGPNVSPLSQSMRSPMSTLSEQLMLSSTDISISSSQRSNCNSPDNCGESDNCSLPSSKAGSPPRTNELNLQFMSESDQHSIDRTLQLGQESMTTVSPPQINEHNSTSFAFKSDIPPLEKKSKTPESQYLTYESNQQALTPVSRLKPHIYQLDRAPITSTYGRNQQEFLTECSSQPSNYQLDQQIVMYGSPSQTYESNRKAPDQEPTKKSSKLSPVQESEQ</sequence>
<dbReference type="RefSeq" id="XP_030378644.1">
    <property type="nucleotide sequence ID" value="XM_030522784.1"/>
</dbReference>
<dbReference type="InterPro" id="IPR018359">
    <property type="entry name" value="Bromodomain_CS"/>
</dbReference>
<accession>A0A6J2TRH1</accession>
<feature type="compositionally biased region" description="Polar residues" evidence="3">
    <location>
        <begin position="821"/>
        <end position="830"/>
    </location>
</feature>
<evidence type="ECO:0000259" key="4">
    <source>
        <dbReference type="PROSITE" id="PS50014"/>
    </source>
</evidence>
<dbReference type="Gene3D" id="1.20.920.10">
    <property type="entry name" value="Bromodomain-like"/>
    <property type="match status" value="1"/>
</dbReference>
<dbReference type="PROSITE" id="PS00633">
    <property type="entry name" value="BROMODOMAIN_1"/>
    <property type="match status" value="1"/>
</dbReference>
<protein>
    <submittedName>
        <fullName evidence="6">Uncharacterized protein LOC115627159</fullName>
    </submittedName>
</protein>
<dbReference type="CTD" id="37207"/>
<keyword evidence="5" id="KW-1185">Reference proteome</keyword>
<dbReference type="Proteomes" id="UP000504634">
    <property type="component" value="Unplaced"/>
</dbReference>
<dbReference type="GO" id="GO:0006355">
    <property type="term" value="P:regulation of DNA-templated transcription"/>
    <property type="evidence" value="ECO:0007669"/>
    <property type="project" value="TreeGrafter"/>
</dbReference>
<dbReference type="GO" id="GO:0000785">
    <property type="term" value="C:chromatin"/>
    <property type="evidence" value="ECO:0007669"/>
    <property type="project" value="TreeGrafter"/>
</dbReference>
<name>A0A6J2TRH1_DROLE</name>